<organism evidence="2 3">
    <name type="scientific">Mucilaginibacter gilvus</name>
    <dbReference type="NCBI Taxonomy" id="2305909"/>
    <lineage>
        <taxon>Bacteria</taxon>
        <taxon>Pseudomonadati</taxon>
        <taxon>Bacteroidota</taxon>
        <taxon>Sphingobacteriia</taxon>
        <taxon>Sphingobacteriales</taxon>
        <taxon>Sphingobacteriaceae</taxon>
        <taxon>Mucilaginibacter</taxon>
    </lineage>
</organism>
<reference evidence="2 3" key="1">
    <citation type="submission" date="2019-01" db="EMBL/GenBank/DDBJ databases">
        <title>Mucilaginibacter antarcticum sp. nov., isolated from antarctic soil.</title>
        <authorList>
            <person name="Yan Y.-Q."/>
            <person name="Du Z.-J."/>
        </authorList>
    </citation>
    <scope>NUCLEOTIDE SEQUENCE [LARGE SCALE GENOMIC DNA]</scope>
    <source>
        <strain evidence="2 3">F01003</strain>
    </source>
</reference>
<proteinExistence type="predicted"/>
<keyword evidence="3" id="KW-1185">Reference proteome</keyword>
<comment type="caution">
    <text evidence="2">The sequence shown here is derived from an EMBL/GenBank/DDBJ whole genome shotgun (WGS) entry which is preliminary data.</text>
</comment>
<accession>A0A444MPA0</accession>
<protein>
    <submittedName>
        <fullName evidence="2">Uncharacterized protein</fullName>
    </submittedName>
</protein>
<evidence type="ECO:0000313" key="2">
    <source>
        <dbReference type="EMBL" id="RWY52407.1"/>
    </source>
</evidence>
<dbReference type="EMBL" id="SBIW01000004">
    <property type="protein sequence ID" value="RWY52407.1"/>
    <property type="molecule type" value="Genomic_DNA"/>
</dbReference>
<evidence type="ECO:0000256" key="1">
    <source>
        <dbReference type="SAM" id="Phobius"/>
    </source>
</evidence>
<feature type="transmembrane region" description="Helical" evidence="1">
    <location>
        <begin position="48"/>
        <end position="70"/>
    </location>
</feature>
<dbReference type="OrthoDB" id="9255743at2"/>
<evidence type="ECO:0000313" key="3">
    <source>
        <dbReference type="Proteomes" id="UP000286701"/>
    </source>
</evidence>
<keyword evidence="1" id="KW-0472">Membrane</keyword>
<sequence>MKLNWFTRKGIVYLPASIIGWLIFAAALLYAVYAFIDIDSRSHLVSDMLINFVFNFLLIGLAYTIVAYFTEKKPAGPLSL</sequence>
<gene>
    <name evidence="2" type="ORF">EPL05_10890</name>
</gene>
<dbReference type="RefSeq" id="WP_128533993.1">
    <property type="nucleotide sequence ID" value="NZ_SBIW01000004.1"/>
</dbReference>
<keyword evidence="1" id="KW-1133">Transmembrane helix</keyword>
<dbReference type="AlphaFoldDB" id="A0A444MPA0"/>
<feature type="transmembrane region" description="Helical" evidence="1">
    <location>
        <begin position="12"/>
        <end position="36"/>
    </location>
</feature>
<keyword evidence="1" id="KW-0812">Transmembrane</keyword>
<name>A0A444MPA0_9SPHI</name>
<dbReference type="Proteomes" id="UP000286701">
    <property type="component" value="Unassembled WGS sequence"/>
</dbReference>